<dbReference type="STRING" id="156994.SAMN04488028_104323"/>
<gene>
    <name evidence="1" type="ORF">SAMN04488028_104323</name>
</gene>
<sequence>MYTFLCKNFDKNKMKNQIELGDTFLRELTHEELKEITGGDKFMYDVGYAIGSAAGWLWGQTASMRATGGMGAFW</sequence>
<proteinExistence type="predicted"/>
<name>A0A1M6RXF9_REIAG</name>
<keyword evidence="2" id="KW-1185">Reference proteome</keyword>
<protein>
    <submittedName>
        <fullName evidence="1">Bacteriocin-type signal sequence-containing protein</fullName>
    </submittedName>
</protein>
<dbReference type="Proteomes" id="UP000184474">
    <property type="component" value="Unassembled WGS sequence"/>
</dbReference>
<dbReference type="EMBL" id="FRAA01000004">
    <property type="protein sequence ID" value="SHK36989.1"/>
    <property type="molecule type" value="Genomic_DNA"/>
</dbReference>
<reference evidence="2" key="1">
    <citation type="submission" date="2016-11" db="EMBL/GenBank/DDBJ databases">
        <authorList>
            <person name="Varghese N."/>
            <person name="Submissions S."/>
        </authorList>
    </citation>
    <scope>NUCLEOTIDE SEQUENCE [LARGE SCALE GENOMIC DNA]</scope>
    <source>
        <strain evidence="2">DSM 26134</strain>
    </source>
</reference>
<evidence type="ECO:0000313" key="1">
    <source>
        <dbReference type="EMBL" id="SHK36989.1"/>
    </source>
</evidence>
<evidence type="ECO:0000313" key="2">
    <source>
        <dbReference type="Proteomes" id="UP000184474"/>
    </source>
</evidence>
<accession>A0A1M6RXF9</accession>
<organism evidence="1 2">
    <name type="scientific">Reichenbachiella agariperforans</name>
    <dbReference type="NCBI Taxonomy" id="156994"/>
    <lineage>
        <taxon>Bacteria</taxon>
        <taxon>Pseudomonadati</taxon>
        <taxon>Bacteroidota</taxon>
        <taxon>Cytophagia</taxon>
        <taxon>Cytophagales</taxon>
        <taxon>Reichenbachiellaceae</taxon>
        <taxon>Reichenbachiella</taxon>
    </lineage>
</organism>
<dbReference type="AlphaFoldDB" id="A0A1M6RXF9"/>